<evidence type="ECO:0000259" key="2">
    <source>
        <dbReference type="PROSITE" id="PS50206"/>
    </source>
</evidence>
<dbReference type="CDD" id="cd01519">
    <property type="entry name" value="RHOD_HSP67B2"/>
    <property type="match status" value="1"/>
</dbReference>
<evidence type="ECO:0000256" key="1">
    <source>
        <dbReference type="SAM" id="MobiDB-lite"/>
    </source>
</evidence>
<dbReference type="Proteomes" id="UP000095009">
    <property type="component" value="Unassembled WGS sequence"/>
</dbReference>
<feature type="region of interest" description="Disordered" evidence="1">
    <location>
        <begin position="186"/>
        <end position="221"/>
    </location>
</feature>
<organism evidence="3 4">
    <name type="scientific">Nadsonia fulvescens var. elongata DSM 6958</name>
    <dbReference type="NCBI Taxonomy" id="857566"/>
    <lineage>
        <taxon>Eukaryota</taxon>
        <taxon>Fungi</taxon>
        <taxon>Dikarya</taxon>
        <taxon>Ascomycota</taxon>
        <taxon>Saccharomycotina</taxon>
        <taxon>Dipodascomycetes</taxon>
        <taxon>Dipodascales</taxon>
        <taxon>Dipodascales incertae sedis</taxon>
        <taxon>Nadsonia</taxon>
    </lineage>
</organism>
<dbReference type="GO" id="GO:0005739">
    <property type="term" value="C:mitochondrion"/>
    <property type="evidence" value="ECO:0007669"/>
    <property type="project" value="TreeGrafter"/>
</dbReference>
<feature type="domain" description="Rhodanese" evidence="2">
    <location>
        <begin position="89"/>
        <end position="190"/>
    </location>
</feature>
<sequence length="221" mass="23502">MLSASFAVRRLARSTAIKRVGTLTSVNQFSVLTARSVPFQLGQPSASRVWAPVTQSSIIPLTRAYSVISSDVPAKIYEHGAIKTLVEKPSAKVTLIDVREPSEFAAGHIPTAINLPFKSAPGALGLDAESFEDAFNVAKPDTDAELIFYCEAGVRSSAAEKLAGLAGYENRGNYSGSFKDWVANGSPVETPKAVDEAEVPPKAEADAPTKVETESADFKKD</sequence>
<keyword evidence="4" id="KW-1185">Reference proteome</keyword>
<dbReference type="PANTHER" id="PTHR44086">
    <property type="entry name" value="THIOSULFATE SULFURTRANSFERASE RDL2, MITOCHONDRIAL-RELATED"/>
    <property type="match status" value="1"/>
</dbReference>
<dbReference type="Gene3D" id="3.40.250.10">
    <property type="entry name" value="Rhodanese-like domain"/>
    <property type="match status" value="1"/>
</dbReference>
<dbReference type="SMART" id="SM00450">
    <property type="entry name" value="RHOD"/>
    <property type="match status" value="1"/>
</dbReference>
<dbReference type="Pfam" id="PF00581">
    <property type="entry name" value="Rhodanese"/>
    <property type="match status" value="1"/>
</dbReference>
<reference evidence="3 4" key="1">
    <citation type="journal article" date="2016" name="Proc. Natl. Acad. Sci. U.S.A.">
        <title>Comparative genomics of biotechnologically important yeasts.</title>
        <authorList>
            <person name="Riley R."/>
            <person name="Haridas S."/>
            <person name="Wolfe K.H."/>
            <person name="Lopes M.R."/>
            <person name="Hittinger C.T."/>
            <person name="Goeker M."/>
            <person name="Salamov A.A."/>
            <person name="Wisecaver J.H."/>
            <person name="Long T.M."/>
            <person name="Calvey C.H."/>
            <person name="Aerts A.L."/>
            <person name="Barry K.W."/>
            <person name="Choi C."/>
            <person name="Clum A."/>
            <person name="Coughlan A.Y."/>
            <person name="Deshpande S."/>
            <person name="Douglass A.P."/>
            <person name="Hanson S.J."/>
            <person name="Klenk H.-P."/>
            <person name="LaButti K.M."/>
            <person name="Lapidus A."/>
            <person name="Lindquist E.A."/>
            <person name="Lipzen A.M."/>
            <person name="Meier-Kolthoff J.P."/>
            <person name="Ohm R.A."/>
            <person name="Otillar R.P."/>
            <person name="Pangilinan J.L."/>
            <person name="Peng Y."/>
            <person name="Rokas A."/>
            <person name="Rosa C.A."/>
            <person name="Scheuner C."/>
            <person name="Sibirny A.A."/>
            <person name="Slot J.C."/>
            <person name="Stielow J.B."/>
            <person name="Sun H."/>
            <person name="Kurtzman C.P."/>
            <person name="Blackwell M."/>
            <person name="Grigoriev I.V."/>
            <person name="Jeffries T.W."/>
        </authorList>
    </citation>
    <scope>NUCLEOTIDE SEQUENCE [LARGE SCALE GENOMIC DNA]</scope>
    <source>
        <strain evidence="3 4">DSM 6958</strain>
    </source>
</reference>
<gene>
    <name evidence="3" type="ORF">NADFUDRAFT_46326</name>
</gene>
<feature type="compositionally biased region" description="Basic and acidic residues" evidence="1">
    <location>
        <begin position="192"/>
        <end position="221"/>
    </location>
</feature>
<accession>A0A1E3PK41</accession>
<evidence type="ECO:0000313" key="3">
    <source>
        <dbReference type="EMBL" id="ODQ65670.1"/>
    </source>
</evidence>
<dbReference type="PANTHER" id="PTHR44086:SF10">
    <property type="entry name" value="THIOSULFATE SULFURTRANSFERASE_RHODANESE-LIKE DOMAIN-CONTAINING PROTEIN 3"/>
    <property type="match status" value="1"/>
</dbReference>
<dbReference type="GO" id="GO:0004792">
    <property type="term" value="F:thiosulfate-cyanide sulfurtransferase activity"/>
    <property type="evidence" value="ECO:0007669"/>
    <property type="project" value="TreeGrafter"/>
</dbReference>
<dbReference type="OrthoDB" id="566238at2759"/>
<dbReference type="PROSITE" id="PS50206">
    <property type="entry name" value="RHODANESE_3"/>
    <property type="match status" value="1"/>
</dbReference>
<dbReference type="AlphaFoldDB" id="A0A1E3PK41"/>
<evidence type="ECO:0000313" key="4">
    <source>
        <dbReference type="Proteomes" id="UP000095009"/>
    </source>
</evidence>
<proteinExistence type="predicted"/>
<dbReference type="EMBL" id="KV454409">
    <property type="protein sequence ID" value="ODQ65670.1"/>
    <property type="molecule type" value="Genomic_DNA"/>
</dbReference>
<dbReference type="InterPro" id="IPR001763">
    <property type="entry name" value="Rhodanese-like_dom"/>
</dbReference>
<dbReference type="STRING" id="857566.A0A1E3PK41"/>
<dbReference type="SUPFAM" id="SSF52821">
    <property type="entry name" value="Rhodanese/Cell cycle control phosphatase"/>
    <property type="match status" value="1"/>
</dbReference>
<dbReference type="InterPro" id="IPR036873">
    <property type="entry name" value="Rhodanese-like_dom_sf"/>
</dbReference>
<name>A0A1E3PK41_9ASCO</name>
<protein>
    <submittedName>
        <fullName evidence="3">Rhodanese-like protein</fullName>
    </submittedName>
</protein>